<evidence type="ECO:0000313" key="3">
    <source>
        <dbReference type="Proteomes" id="UP001620408"/>
    </source>
</evidence>
<feature type="transmembrane region" description="Helical" evidence="1">
    <location>
        <begin position="58"/>
        <end position="78"/>
    </location>
</feature>
<dbReference type="InterPro" id="IPR010699">
    <property type="entry name" value="DUF1275"/>
</dbReference>
<dbReference type="PANTHER" id="PTHR37314:SF4">
    <property type="entry name" value="UPF0700 TRANSMEMBRANE PROTEIN YOAK"/>
    <property type="match status" value="1"/>
</dbReference>
<keyword evidence="1" id="KW-1133">Transmembrane helix</keyword>
<proteinExistence type="predicted"/>
<keyword evidence="1" id="KW-0472">Membrane</keyword>
<dbReference type="RefSeq" id="WP_379984543.1">
    <property type="nucleotide sequence ID" value="NZ_JADIKD010000012.1"/>
</dbReference>
<organism evidence="2 3">
    <name type="scientific">Dyella koreensis</name>
    <dbReference type="NCBI Taxonomy" id="311235"/>
    <lineage>
        <taxon>Bacteria</taxon>
        <taxon>Pseudomonadati</taxon>
        <taxon>Pseudomonadota</taxon>
        <taxon>Gammaproteobacteria</taxon>
        <taxon>Lysobacterales</taxon>
        <taxon>Rhodanobacteraceae</taxon>
        <taxon>Dyella</taxon>
    </lineage>
</organism>
<comment type="caution">
    <text evidence="2">The sequence shown here is derived from an EMBL/GenBank/DDBJ whole genome shotgun (WGS) entry which is preliminary data.</text>
</comment>
<feature type="transmembrane region" description="Helical" evidence="1">
    <location>
        <begin position="7"/>
        <end position="31"/>
    </location>
</feature>
<dbReference type="PANTHER" id="PTHR37314">
    <property type="entry name" value="SLR0142 PROTEIN"/>
    <property type="match status" value="1"/>
</dbReference>
<protein>
    <submittedName>
        <fullName evidence="2">DUF1275 domain-containing protein</fullName>
    </submittedName>
</protein>
<feature type="transmembrane region" description="Helical" evidence="1">
    <location>
        <begin position="166"/>
        <end position="191"/>
    </location>
</feature>
<accession>A0ABW8K957</accession>
<evidence type="ECO:0000256" key="1">
    <source>
        <dbReference type="SAM" id="Phobius"/>
    </source>
</evidence>
<evidence type="ECO:0000313" key="2">
    <source>
        <dbReference type="EMBL" id="MFK2919419.1"/>
    </source>
</evidence>
<sequence length="220" mass="23402">MLRQLPRWAWVGGGLLAFIAGMINAVGFMGFRHQAITHLTGTTTLLGAAVAEGNRGEMLHWTLAIVAFVFGAVLSGFIVQQHTLKLGRRYGVALMVESALLFAAVPLIHNGNDIGLYLASIACGLQNAMASTYSGATFRTTHLSGIFTDLGIYLGQRLRGLEVDMLRIHVCVLVAGSFLAGSAVGALAFGVLAERTLLLPAVLTGLVGLAYAIYRHRHLT</sequence>
<dbReference type="Proteomes" id="UP001620408">
    <property type="component" value="Unassembled WGS sequence"/>
</dbReference>
<dbReference type="Pfam" id="PF06912">
    <property type="entry name" value="DUF1275"/>
    <property type="match status" value="1"/>
</dbReference>
<keyword evidence="3" id="KW-1185">Reference proteome</keyword>
<reference evidence="2 3" key="1">
    <citation type="submission" date="2020-10" db="EMBL/GenBank/DDBJ databases">
        <title>Phylogeny of dyella-like bacteria.</title>
        <authorList>
            <person name="Fu J."/>
        </authorList>
    </citation>
    <scope>NUCLEOTIDE SEQUENCE [LARGE SCALE GENOMIC DNA]</scope>
    <source>
        <strain evidence="2 3">BB4</strain>
    </source>
</reference>
<keyword evidence="1" id="KW-0812">Transmembrane</keyword>
<feature type="transmembrane region" description="Helical" evidence="1">
    <location>
        <begin position="197"/>
        <end position="214"/>
    </location>
</feature>
<dbReference type="EMBL" id="JADIKD010000012">
    <property type="protein sequence ID" value="MFK2919419.1"/>
    <property type="molecule type" value="Genomic_DNA"/>
</dbReference>
<gene>
    <name evidence="2" type="ORF">ISS97_19310</name>
</gene>
<name>A0ABW8K957_9GAMM</name>